<gene>
    <name evidence="3" type="ORF">DFH08DRAFT_792459</name>
</gene>
<reference evidence="3" key="1">
    <citation type="submission" date="2023-03" db="EMBL/GenBank/DDBJ databases">
        <title>Massive genome expansion in bonnet fungi (Mycena s.s.) driven by repeated elements and novel gene families across ecological guilds.</title>
        <authorList>
            <consortium name="Lawrence Berkeley National Laboratory"/>
            <person name="Harder C.B."/>
            <person name="Miyauchi S."/>
            <person name="Viragh M."/>
            <person name="Kuo A."/>
            <person name="Thoen E."/>
            <person name="Andreopoulos B."/>
            <person name="Lu D."/>
            <person name="Skrede I."/>
            <person name="Drula E."/>
            <person name="Henrissat B."/>
            <person name="Morin E."/>
            <person name="Kohler A."/>
            <person name="Barry K."/>
            <person name="LaButti K."/>
            <person name="Morin E."/>
            <person name="Salamov A."/>
            <person name="Lipzen A."/>
            <person name="Mereny Z."/>
            <person name="Hegedus B."/>
            <person name="Baldrian P."/>
            <person name="Stursova M."/>
            <person name="Weitz H."/>
            <person name="Taylor A."/>
            <person name="Grigoriev I.V."/>
            <person name="Nagy L.G."/>
            <person name="Martin F."/>
            <person name="Kauserud H."/>
        </authorList>
    </citation>
    <scope>NUCLEOTIDE SEQUENCE</scope>
    <source>
        <strain evidence="3">CBHHK002</strain>
    </source>
</reference>
<evidence type="ECO:0000313" key="4">
    <source>
        <dbReference type="Proteomes" id="UP001218218"/>
    </source>
</evidence>
<feature type="compositionally biased region" description="Basic and acidic residues" evidence="1">
    <location>
        <begin position="926"/>
        <end position="940"/>
    </location>
</feature>
<dbReference type="Pfam" id="PF18758">
    <property type="entry name" value="KDZ"/>
    <property type="match status" value="1"/>
</dbReference>
<feature type="compositionally biased region" description="Acidic residues" evidence="1">
    <location>
        <begin position="1105"/>
        <end position="1140"/>
    </location>
</feature>
<feature type="region of interest" description="Disordered" evidence="1">
    <location>
        <begin position="1"/>
        <end position="43"/>
    </location>
</feature>
<dbReference type="PANTHER" id="PTHR33104:SF2">
    <property type="entry name" value="CXC3 LIKE CYSTEINE CLUSTER DOMAIN-CONTAINING PROTEIN"/>
    <property type="match status" value="1"/>
</dbReference>
<feature type="region of interest" description="Disordered" evidence="1">
    <location>
        <begin position="915"/>
        <end position="940"/>
    </location>
</feature>
<dbReference type="AlphaFoldDB" id="A0AAD6Z6W6"/>
<dbReference type="Proteomes" id="UP001218218">
    <property type="component" value="Unassembled WGS sequence"/>
</dbReference>
<proteinExistence type="predicted"/>
<dbReference type="InterPro" id="IPR040521">
    <property type="entry name" value="KDZ"/>
</dbReference>
<feature type="domain" description="CxC2-like cysteine cluster KDZ transposase-associated" evidence="2">
    <location>
        <begin position="211"/>
        <end position="319"/>
    </location>
</feature>
<evidence type="ECO:0000259" key="2">
    <source>
        <dbReference type="Pfam" id="PF18803"/>
    </source>
</evidence>
<evidence type="ECO:0000313" key="3">
    <source>
        <dbReference type="EMBL" id="KAJ7309199.1"/>
    </source>
</evidence>
<evidence type="ECO:0000256" key="1">
    <source>
        <dbReference type="SAM" id="MobiDB-lite"/>
    </source>
</evidence>
<dbReference type="EMBL" id="JARIHO010000083">
    <property type="protein sequence ID" value="KAJ7309199.1"/>
    <property type="molecule type" value="Genomic_DNA"/>
</dbReference>
<sequence length="1140" mass="129289">MAPRGNRNRTANRLPQASNSAGPSTSHTFNVDELITPAEAAPIESYVDRLSANGRRIVRESIRVQPPSPVKRARLGEPSPAATDPSPPEASNDDADRYSMTPDNYDDEDPPLVPLPQLPNPKRLEPSDKILAKWMRLMRDIYLVQLLRREGCADASSSVCPTCGGDSPRYRCQECAGGLLLCKACCLDKHADNPLHVIFEWNGIFFERTTLRKLGQRIQLGHPPLERCTHPQAAHVDFVVLHDNGIHTVDLDFCACDSPLRAENYIQLLRYGWFPASDDRPRTAATFLVLDHFHLHTLQAKTTAYDFYAVLERLTDNAGVKPPDRYQVFLRMARQYRHLLMLKRAGRGHDPSGVWGTGAGELAIECPVCPDPKVNLPEGWENAPPEDQFLYVLFIALDACFRLKRRMISSEFKDPGLGTGWAYVTENAPYRHFLLTVTDQKEMSTCSGLAALDYANTKFSRGYSMTGVGMGVCARHEFVQPNGVGDLQRGERFANMDYIFGSILRHKDPCVCKLISYDIVCQWWLYLVTRLQKLPVLVRITIILQMFRFVIPKMHIHAHTLACQVKFSLNLVPGSGQTDGEGIERPWSNIGAITTSTRVSGPGARHDMLDDHWNFWNWMKTIGLPALLRRRLDNARKEQVRQREAFEMFTIQQAERVPAWKQMVQEFEADDTKKNPYEVKITGLTEAEVRLKFAQEEEEEAKNGVPALHEVTPSSFITAGLELEEQQRRVRVQAELKKAGTTAMVINMKSLRNKLNRGIIRFRKLQATYTLAAIQALAKRVAPAEELAEDTPLMLPSALTPEECENGGCLKGVLKIEDDLRGAQCCTALPRLRNQLHIKSRLLFYKKHNSRHQGMNTRSRTIVARNESKIRLHSEKFQMAWQARLRIARGDMSKVGGPQLRKEDIRCMQDAEMLSRSAEKRRKANERRLRKESEMHDDGLLPKLEEDKDNEMVTRGGESMREVSWIWTVAGTAGTDEELEDGACLNFFIFANECASWAWSRRWTEEVRLLEEEWRRLPLTYVHRERLWIQRAVAVPVGQGLPFPEAEGKVAYATKQAQLFRDLGGRAETTRTEAKLPKGKKRKTYAPTWDPVISVNDDEGTRPDDDGDALDDDDDAEDDDERGDIESDEELLIGGEVDED</sequence>
<accession>A0AAD6Z6W6</accession>
<protein>
    <recommendedName>
        <fullName evidence="2">CxC2-like cysteine cluster KDZ transposase-associated domain-containing protein</fullName>
    </recommendedName>
</protein>
<keyword evidence="4" id="KW-1185">Reference proteome</keyword>
<dbReference type="Pfam" id="PF18803">
    <property type="entry name" value="CxC2"/>
    <property type="match status" value="1"/>
</dbReference>
<feature type="region of interest" description="Disordered" evidence="1">
    <location>
        <begin position="60"/>
        <end position="121"/>
    </location>
</feature>
<feature type="region of interest" description="Disordered" evidence="1">
    <location>
        <begin position="1069"/>
        <end position="1140"/>
    </location>
</feature>
<name>A0AAD6Z6W6_9AGAR</name>
<organism evidence="3 4">
    <name type="scientific">Mycena albidolilacea</name>
    <dbReference type="NCBI Taxonomy" id="1033008"/>
    <lineage>
        <taxon>Eukaryota</taxon>
        <taxon>Fungi</taxon>
        <taxon>Dikarya</taxon>
        <taxon>Basidiomycota</taxon>
        <taxon>Agaricomycotina</taxon>
        <taxon>Agaricomycetes</taxon>
        <taxon>Agaricomycetidae</taxon>
        <taxon>Agaricales</taxon>
        <taxon>Marasmiineae</taxon>
        <taxon>Mycenaceae</taxon>
        <taxon>Mycena</taxon>
    </lineage>
</organism>
<feature type="compositionally biased region" description="Polar residues" evidence="1">
    <location>
        <begin position="8"/>
        <end position="29"/>
    </location>
</feature>
<comment type="caution">
    <text evidence="3">The sequence shown here is derived from an EMBL/GenBank/DDBJ whole genome shotgun (WGS) entry which is preliminary data.</text>
</comment>
<dbReference type="CDD" id="cd19757">
    <property type="entry name" value="Bbox1"/>
    <property type="match status" value="1"/>
</dbReference>
<dbReference type="PANTHER" id="PTHR33104">
    <property type="entry name" value="SI:DKEY-29D5.2"/>
    <property type="match status" value="1"/>
</dbReference>
<dbReference type="InterPro" id="IPR041457">
    <property type="entry name" value="CxC2_KDZ-assoc"/>
</dbReference>